<sequence>MQNSLKPSDLLCVGLFSKHQAFFTQSMCQSEINSGRKSIGSRQTLKSNFRINHVFFFKHLRIIQDI</sequence>
<gene>
    <name evidence="1" type="ORF">CLUMA_CG012320</name>
</gene>
<proteinExistence type="predicted"/>
<dbReference type="EMBL" id="CVRI01000048">
    <property type="protein sequence ID" value="CRK98874.1"/>
    <property type="molecule type" value="Genomic_DNA"/>
</dbReference>
<evidence type="ECO:0000313" key="1">
    <source>
        <dbReference type="EMBL" id="CRK98874.1"/>
    </source>
</evidence>
<protein>
    <submittedName>
        <fullName evidence="1">CLUMA_CG012320, isoform A</fullName>
    </submittedName>
</protein>
<reference evidence="1 2" key="1">
    <citation type="submission" date="2015-04" db="EMBL/GenBank/DDBJ databases">
        <authorList>
            <person name="Syromyatnikov M.Y."/>
            <person name="Popov V.N."/>
        </authorList>
    </citation>
    <scope>NUCLEOTIDE SEQUENCE [LARGE SCALE GENOMIC DNA]</scope>
</reference>
<keyword evidence="2" id="KW-1185">Reference proteome</keyword>
<dbReference type="Proteomes" id="UP000183832">
    <property type="component" value="Unassembled WGS sequence"/>
</dbReference>
<evidence type="ECO:0000313" key="2">
    <source>
        <dbReference type="Proteomes" id="UP000183832"/>
    </source>
</evidence>
<accession>A0A1J1IGI0</accession>
<name>A0A1J1IGI0_9DIPT</name>
<organism evidence="1 2">
    <name type="scientific">Clunio marinus</name>
    <dbReference type="NCBI Taxonomy" id="568069"/>
    <lineage>
        <taxon>Eukaryota</taxon>
        <taxon>Metazoa</taxon>
        <taxon>Ecdysozoa</taxon>
        <taxon>Arthropoda</taxon>
        <taxon>Hexapoda</taxon>
        <taxon>Insecta</taxon>
        <taxon>Pterygota</taxon>
        <taxon>Neoptera</taxon>
        <taxon>Endopterygota</taxon>
        <taxon>Diptera</taxon>
        <taxon>Nematocera</taxon>
        <taxon>Chironomoidea</taxon>
        <taxon>Chironomidae</taxon>
        <taxon>Clunio</taxon>
    </lineage>
</organism>
<dbReference type="AlphaFoldDB" id="A0A1J1IGI0"/>